<accession>A0A7U2FJR9</accession>
<evidence type="ECO:0000313" key="3">
    <source>
        <dbReference type="Proteomes" id="UP000663193"/>
    </source>
</evidence>
<evidence type="ECO:0000313" key="2">
    <source>
        <dbReference type="EMBL" id="QRD04735.1"/>
    </source>
</evidence>
<evidence type="ECO:0000256" key="1">
    <source>
        <dbReference type="SAM" id="MobiDB-lite"/>
    </source>
</evidence>
<organism evidence="2 3">
    <name type="scientific">Phaeosphaeria nodorum (strain SN15 / ATCC MYA-4574 / FGSC 10173)</name>
    <name type="common">Glume blotch fungus</name>
    <name type="synonym">Parastagonospora nodorum</name>
    <dbReference type="NCBI Taxonomy" id="321614"/>
    <lineage>
        <taxon>Eukaryota</taxon>
        <taxon>Fungi</taxon>
        <taxon>Dikarya</taxon>
        <taxon>Ascomycota</taxon>
        <taxon>Pezizomycotina</taxon>
        <taxon>Dothideomycetes</taxon>
        <taxon>Pleosporomycetidae</taxon>
        <taxon>Pleosporales</taxon>
        <taxon>Pleosporineae</taxon>
        <taxon>Phaeosphaeriaceae</taxon>
        <taxon>Parastagonospora</taxon>
    </lineage>
</organism>
<feature type="region of interest" description="Disordered" evidence="1">
    <location>
        <begin position="526"/>
        <end position="551"/>
    </location>
</feature>
<dbReference type="AlphaFoldDB" id="A0A7U2FJR9"/>
<proteinExistence type="predicted"/>
<keyword evidence="3" id="KW-1185">Reference proteome</keyword>
<gene>
    <name evidence="2" type="ORF">JI435_106720</name>
</gene>
<dbReference type="OrthoDB" id="2520703at2759"/>
<dbReference type="OMA" id="ECECEYH"/>
<dbReference type="EMBL" id="CP069039">
    <property type="protein sequence ID" value="QRD04735.1"/>
    <property type="molecule type" value="Genomic_DNA"/>
</dbReference>
<dbReference type="VEuPathDB" id="FungiDB:JI435_106720"/>
<sequence>MATLKDLPVELMLRIVHYVSETMHEDTDTAKFLESPIVAPREVDRAFWRLTLARYQDLRHLALTSRVMRPLAQEYLFRAVAVDNSVRTERGAITGIHRILIVLSQRPDLAKRAESLHIDVNPFVVQHSEHALDLGTGCEKTPCYCRLHELQGICATLVEGIEMSLWLTKAVPSSSRRRRYGFYTEWQKILRNEYDHCFTNNYAWAAITGIIPYLLPNLSALSLNTYRDDEAAFHFSLGLPVILKPALIAGFLQITSLKTTFVPPWAAVTMPTVRSLHIDLGYARGWYEDEEFGPAYYDVSKGDNPGIKSVIIDLSVIVLESVDDNDFGFRLYNSHYDTAQKLVRNLAGLCDLQIRLSYRSPPNAYLYEDMHWERLEPTYGTLTGLLHNATVESVTIDAADVNWSLYEEIIQQVTYAHTWRVQAESIGGFYTNTSGSDNWTLSNLPNVRRLVLPQEALIGTHAQGWRPAPLPENVEEVGVIDSTRILNHWARYVLEYPSEYPNLKRISLWCDRLAISLSPDPRLRQVHDSVDHPVAQDTSRSSEESPDDVEDPYFSERFFHRLDRDLEEAIEEEDKLGDEDDRIWDELQRAGIEVVINLKQNRGWRHTLE</sequence>
<name>A0A7U2FJR9_PHANO</name>
<protein>
    <submittedName>
        <fullName evidence="2">Uncharacterized protein</fullName>
    </submittedName>
</protein>
<dbReference type="Proteomes" id="UP000663193">
    <property type="component" value="Chromosome 17"/>
</dbReference>
<reference evidence="3" key="1">
    <citation type="journal article" date="2021" name="BMC Genomics">
        <title>Chromosome-level genome assembly and manually-curated proteome of model necrotroph Parastagonospora nodorum Sn15 reveals a genome-wide trove of candidate effector homologs, and redundancy of virulence-related functions within an accessory chromosome.</title>
        <authorList>
            <person name="Bertazzoni S."/>
            <person name="Jones D.A.B."/>
            <person name="Phan H.T."/>
            <person name="Tan K.-C."/>
            <person name="Hane J.K."/>
        </authorList>
    </citation>
    <scope>NUCLEOTIDE SEQUENCE [LARGE SCALE GENOMIC DNA]</scope>
    <source>
        <strain evidence="3">SN15 / ATCC MYA-4574 / FGSC 10173)</strain>
    </source>
</reference>